<keyword evidence="3" id="KW-1185">Reference proteome</keyword>
<evidence type="ECO:0000313" key="3">
    <source>
        <dbReference type="Proteomes" id="UP001240639"/>
    </source>
</evidence>
<organism evidence="2 3">
    <name type="scientific">Qipengyuania profundimaris</name>
    <dbReference type="NCBI Taxonomy" id="3067652"/>
    <lineage>
        <taxon>Bacteria</taxon>
        <taxon>Pseudomonadati</taxon>
        <taxon>Pseudomonadota</taxon>
        <taxon>Alphaproteobacteria</taxon>
        <taxon>Sphingomonadales</taxon>
        <taxon>Erythrobacteraceae</taxon>
        <taxon>Qipengyuania</taxon>
    </lineage>
</organism>
<gene>
    <name evidence="2" type="ORF">Q9K02_01500</name>
</gene>
<dbReference type="Proteomes" id="UP001240639">
    <property type="component" value="Unassembled WGS sequence"/>
</dbReference>
<reference evidence="2 3" key="1">
    <citation type="submission" date="2023-08" db="EMBL/GenBank/DDBJ databases">
        <title>genomic of G39.</title>
        <authorList>
            <person name="Wang Y."/>
        </authorList>
    </citation>
    <scope>NUCLEOTIDE SEQUENCE [LARGE SCALE GENOMIC DNA]</scope>
    <source>
        <strain evidence="2 3">G39</strain>
    </source>
</reference>
<feature type="signal peptide" evidence="1">
    <location>
        <begin position="1"/>
        <end position="17"/>
    </location>
</feature>
<accession>A0ABT9HM64</accession>
<evidence type="ECO:0000256" key="1">
    <source>
        <dbReference type="SAM" id="SignalP"/>
    </source>
</evidence>
<sequence>MRTFAIALMLAQSGAAAAQDAAPEPQTEVEEQIVVIGERMHEWSGGLAKVDGKLTCRTKKSSGDEMVDAIRCGAMLTCMGELAPQIDEVMASDIARKEKQTQVQAIAEGAVPCMDAYHKTAVMRLAQSRAGKL</sequence>
<proteinExistence type="predicted"/>
<dbReference type="RefSeq" id="WP_305931282.1">
    <property type="nucleotide sequence ID" value="NZ_JAVAIM010000001.1"/>
</dbReference>
<feature type="chain" id="PRO_5045134149" evidence="1">
    <location>
        <begin position="18"/>
        <end position="133"/>
    </location>
</feature>
<evidence type="ECO:0000313" key="2">
    <source>
        <dbReference type="EMBL" id="MDP4573813.1"/>
    </source>
</evidence>
<dbReference type="EMBL" id="JAVAIM010000001">
    <property type="protein sequence ID" value="MDP4573813.1"/>
    <property type="molecule type" value="Genomic_DNA"/>
</dbReference>
<protein>
    <submittedName>
        <fullName evidence="2">Uncharacterized protein</fullName>
    </submittedName>
</protein>
<comment type="caution">
    <text evidence="2">The sequence shown here is derived from an EMBL/GenBank/DDBJ whole genome shotgun (WGS) entry which is preliminary data.</text>
</comment>
<keyword evidence="1" id="KW-0732">Signal</keyword>
<name>A0ABT9HM64_9SPHN</name>